<dbReference type="InterPro" id="IPR029044">
    <property type="entry name" value="Nucleotide-diphossugar_trans"/>
</dbReference>
<keyword evidence="2" id="KW-0808">Transferase</keyword>
<dbReference type="InterPro" id="IPR001173">
    <property type="entry name" value="Glyco_trans_2-like"/>
</dbReference>
<comment type="caution">
    <text evidence="2">The sequence shown here is derived from an EMBL/GenBank/DDBJ whole genome shotgun (WGS) entry which is preliminary data.</text>
</comment>
<organism evidence="2 3">
    <name type="scientific">Flavivirga aquimarina</name>
    <dbReference type="NCBI Taxonomy" id="2027862"/>
    <lineage>
        <taxon>Bacteria</taxon>
        <taxon>Pseudomonadati</taxon>
        <taxon>Bacteroidota</taxon>
        <taxon>Flavobacteriia</taxon>
        <taxon>Flavobacteriales</taxon>
        <taxon>Flavobacteriaceae</taxon>
        <taxon>Flavivirga</taxon>
    </lineage>
</organism>
<evidence type="ECO:0000313" key="2">
    <source>
        <dbReference type="EMBL" id="MDO5970923.1"/>
    </source>
</evidence>
<dbReference type="SUPFAM" id="SSF53448">
    <property type="entry name" value="Nucleotide-diphospho-sugar transferases"/>
    <property type="match status" value="1"/>
</dbReference>
<evidence type="ECO:0000313" key="3">
    <source>
        <dbReference type="Proteomes" id="UP001176883"/>
    </source>
</evidence>
<dbReference type="RefSeq" id="WP_303278620.1">
    <property type="nucleotide sequence ID" value="NZ_JAUOEK010000139.1"/>
</dbReference>
<reference evidence="2" key="1">
    <citation type="submission" date="2023-07" db="EMBL/GenBank/DDBJ databases">
        <title>Two novel species in the genus Flavivirga.</title>
        <authorList>
            <person name="Kwon K."/>
        </authorList>
    </citation>
    <scope>NUCLEOTIDE SEQUENCE</scope>
    <source>
        <strain evidence="2">KCTC 52353</strain>
    </source>
</reference>
<accession>A0ABT8WCQ8</accession>
<keyword evidence="3" id="KW-1185">Reference proteome</keyword>
<gene>
    <name evidence="2" type="ORF">Q4Q35_14015</name>
</gene>
<protein>
    <submittedName>
        <fullName evidence="2">Glycosyltransferase family A protein</fullName>
        <ecNumber evidence="2">2.4.-.-</ecNumber>
    </submittedName>
</protein>
<dbReference type="Pfam" id="PF00535">
    <property type="entry name" value="Glycos_transf_2"/>
    <property type="match status" value="1"/>
</dbReference>
<dbReference type="EMBL" id="JAUOEK010000139">
    <property type="protein sequence ID" value="MDO5970923.1"/>
    <property type="molecule type" value="Genomic_DNA"/>
</dbReference>
<dbReference type="GO" id="GO:0016757">
    <property type="term" value="F:glycosyltransferase activity"/>
    <property type="evidence" value="ECO:0007669"/>
    <property type="project" value="UniProtKB-KW"/>
</dbReference>
<name>A0ABT8WCQ8_9FLAO</name>
<proteinExistence type="predicted"/>
<dbReference type="EC" id="2.4.-.-" evidence="2"/>
<feature type="domain" description="Glycosyltransferase 2-like" evidence="1">
    <location>
        <begin position="40"/>
        <end position="148"/>
    </location>
</feature>
<keyword evidence="2" id="KW-0328">Glycosyltransferase</keyword>
<dbReference type="Proteomes" id="UP001176883">
    <property type="component" value="Unassembled WGS sequence"/>
</dbReference>
<sequence length="279" mass="32365">MEALTKENDLKLEVLISTMNKVSLAFVKEMFPYNNMLKDVNVLIVNQTEKGKELTSDFDNIRVINSYEIGLSKSRNLAVKNAVGDICLIADDDVVYKEGFQEIIKKTFATLPKVSIIKFKIETFCGKEYKSYPNTSKIIHKEKDMKEISSIEMAFKRKDILKNNIYFNTFFGLGSNFLSGEEYLFLSDAINKNLIIYFKNKFIVKHSFQRSTSNLGSDNFIKAQTALYFHKYKNLGYLLLFKLVFFLLRKDYIKFKHVGRKIMVGLNAIKEYKKLNEAC</sequence>
<evidence type="ECO:0000259" key="1">
    <source>
        <dbReference type="Pfam" id="PF00535"/>
    </source>
</evidence>
<dbReference type="Gene3D" id="3.90.550.10">
    <property type="entry name" value="Spore Coat Polysaccharide Biosynthesis Protein SpsA, Chain A"/>
    <property type="match status" value="1"/>
</dbReference>
<dbReference type="CDD" id="cd00761">
    <property type="entry name" value="Glyco_tranf_GTA_type"/>
    <property type="match status" value="1"/>
</dbReference>